<proteinExistence type="predicted"/>
<evidence type="ECO:0000313" key="2">
    <source>
        <dbReference type="EMBL" id="MFC7201259.1"/>
    </source>
</evidence>
<dbReference type="Proteomes" id="UP001596447">
    <property type="component" value="Unassembled WGS sequence"/>
</dbReference>
<evidence type="ECO:0000313" key="3">
    <source>
        <dbReference type="Proteomes" id="UP001596447"/>
    </source>
</evidence>
<organism evidence="2 3">
    <name type="scientific">Halospeciosus flavus</name>
    <dbReference type="NCBI Taxonomy" id="3032283"/>
    <lineage>
        <taxon>Archaea</taxon>
        <taxon>Methanobacteriati</taxon>
        <taxon>Methanobacteriota</taxon>
        <taxon>Stenosarchaea group</taxon>
        <taxon>Halobacteria</taxon>
        <taxon>Halobacteriales</taxon>
        <taxon>Halobacteriaceae</taxon>
        <taxon>Halospeciosus</taxon>
    </lineage>
</organism>
<dbReference type="RefSeq" id="WP_279528011.1">
    <property type="nucleotide sequence ID" value="NZ_CP122312.1"/>
</dbReference>
<reference evidence="2 3" key="1">
    <citation type="journal article" date="2019" name="Int. J. Syst. Evol. Microbiol.">
        <title>The Global Catalogue of Microorganisms (GCM) 10K type strain sequencing project: providing services to taxonomists for standard genome sequencing and annotation.</title>
        <authorList>
            <consortium name="The Broad Institute Genomics Platform"/>
            <consortium name="The Broad Institute Genome Sequencing Center for Infectious Disease"/>
            <person name="Wu L."/>
            <person name="Ma J."/>
        </authorList>
    </citation>
    <scope>NUCLEOTIDE SEQUENCE [LARGE SCALE GENOMIC DNA]</scope>
    <source>
        <strain evidence="2 3">XZGYJ-43</strain>
    </source>
</reference>
<accession>A0ABD5Z7T4</accession>
<protein>
    <recommendedName>
        <fullName evidence="4">Response regulator receiver protein</fullName>
    </recommendedName>
</protein>
<keyword evidence="3" id="KW-1185">Reference proteome</keyword>
<name>A0ABD5Z7T4_9EURY</name>
<gene>
    <name evidence="2" type="ORF">ACFQJ9_17915</name>
</gene>
<evidence type="ECO:0000256" key="1">
    <source>
        <dbReference type="SAM" id="MobiDB-lite"/>
    </source>
</evidence>
<dbReference type="EMBL" id="JBHTAR010000011">
    <property type="protein sequence ID" value="MFC7201259.1"/>
    <property type="molecule type" value="Genomic_DNA"/>
</dbReference>
<feature type="region of interest" description="Disordered" evidence="1">
    <location>
        <begin position="162"/>
        <end position="186"/>
    </location>
</feature>
<sequence length="186" mass="20328">MTDHRVVVALTDRDALDQCVAQLPDAYDVETTTSLGEARTLLSDARIAFLDRSFFPDAASPAAWLETVDPDCRVALVTSEPPAFDPVRAGFDTVVQRPVYGDRLRGALVRLLRLARYDDLIREYATRAEASDCVETVRRALDGVVSHLDGLAYKAAVRDPVVETDSGGRRKERTGSATLPAGRRAP</sequence>
<comment type="caution">
    <text evidence="2">The sequence shown here is derived from an EMBL/GenBank/DDBJ whole genome shotgun (WGS) entry which is preliminary data.</text>
</comment>
<dbReference type="AlphaFoldDB" id="A0ABD5Z7T4"/>
<evidence type="ECO:0008006" key="4">
    <source>
        <dbReference type="Google" id="ProtNLM"/>
    </source>
</evidence>